<evidence type="ECO:0000256" key="4">
    <source>
        <dbReference type="ARBA" id="ARBA00023317"/>
    </source>
</evidence>
<evidence type="ECO:0000313" key="6">
    <source>
        <dbReference type="Proteomes" id="UP000647836"/>
    </source>
</evidence>
<keyword evidence="6" id="KW-1185">Reference proteome</keyword>
<dbReference type="EMBL" id="JADEXF010000080">
    <property type="protein sequence ID" value="MBE9104132.1"/>
    <property type="molecule type" value="Genomic_DNA"/>
</dbReference>
<evidence type="ECO:0000256" key="2">
    <source>
        <dbReference type="ARBA" id="ARBA00023145"/>
    </source>
</evidence>
<accession>A0ABR9TWD8</accession>
<sequence length="55" mass="6034">GQEKGYFQYGGSTLVLLFEPGTICFDDDLIQHSLEGLEVYVQAGSQIGKKPQIKS</sequence>
<evidence type="ECO:0000256" key="3">
    <source>
        <dbReference type="ARBA" id="ARBA00023239"/>
    </source>
</evidence>
<dbReference type="RefSeq" id="WP_194041486.1">
    <property type="nucleotide sequence ID" value="NZ_JADEXF010000080.1"/>
</dbReference>
<dbReference type="Proteomes" id="UP000647836">
    <property type="component" value="Unassembled WGS sequence"/>
</dbReference>
<organism evidence="5 6">
    <name type="scientific">Nostoc cf. edaphicum LEGE 07299</name>
    <dbReference type="NCBI Taxonomy" id="2777974"/>
    <lineage>
        <taxon>Bacteria</taxon>
        <taxon>Bacillati</taxon>
        <taxon>Cyanobacteriota</taxon>
        <taxon>Cyanophyceae</taxon>
        <taxon>Nostocales</taxon>
        <taxon>Nostocaceae</taxon>
        <taxon>Nostoc</taxon>
    </lineage>
</organism>
<proteinExistence type="predicted"/>
<dbReference type="Pfam" id="PF02666">
    <property type="entry name" value="PS_Dcarbxylase"/>
    <property type="match status" value="1"/>
</dbReference>
<keyword evidence="3" id="KW-0456">Lyase</keyword>
<keyword evidence="4" id="KW-0670">Pyruvate</keyword>
<comment type="caution">
    <text evidence="5">The sequence shown here is derived from an EMBL/GenBank/DDBJ whole genome shotgun (WGS) entry which is preliminary data.</text>
</comment>
<feature type="non-terminal residue" evidence="5">
    <location>
        <position position="1"/>
    </location>
</feature>
<evidence type="ECO:0000256" key="1">
    <source>
        <dbReference type="ARBA" id="ARBA00022793"/>
    </source>
</evidence>
<name>A0ABR9TWD8_9NOSO</name>
<keyword evidence="2" id="KW-0865">Zymogen</keyword>
<dbReference type="InterPro" id="IPR003817">
    <property type="entry name" value="PS_Dcarbxylase"/>
</dbReference>
<keyword evidence="1" id="KW-0210">Decarboxylase</keyword>
<evidence type="ECO:0000313" key="5">
    <source>
        <dbReference type="EMBL" id="MBE9104132.1"/>
    </source>
</evidence>
<protein>
    <submittedName>
        <fullName evidence="5">Phosphatidylserine decarboxylase</fullName>
    </submittedName>
</protein>
<reference evidence="5 6" key="1">
    <citation type="submission" date="2020-10" db="EMBL/GenBank/DDBJ databases">
        <authorList>
            <person name="Castelo-Branco R."/>
            <person name="Eusebio N."/>
            <person name="Adriana R."/>
            <person name="Vieira A."/>
            <person name="Brugerolle De Fraissinette N."/>
            <person name="Rezende De Castro R."/>
            <person name="Schneider M.P."/>
            <person name="Vasconcelos V."/>
            <person name="Leao P.N."/>
        </authorList>
    </citation>
    <scope>NUCLEOTIDE SEQUENCE [LARGE SCALE GENOMIC DNA]</scope>
    <source>
        <strain evidence="5 6">LEGE 07299</strain>
    </source>
</reference>
<gene>
    <name evidence="5" type="ORF">IQ229_04000</name>
</gene>